<evidence type="ECO:0000313" key="2">
    <source>
        <dbReference type="Proteomes" id="UP001230649"/>
    </source>
</evidence>
<reference evidence="1" key="1">
    <citation type="submission" date="2023-04" db="EMBL/GenBank/DDBJ databases">
        <title>Draft Genome sequencing of Naganishia species isolated from polar environments using Oxford Nanopore Technology.</title>
        <authorList>
            <person name="Leo P."/>
            <person name="Venkateswaran K."/>
        </authorList>
    </citation>
    <scope>NUCLEOTIDE SEQUENCE</scope>
    <source>
        <strain evidence="1">MNA-CCFEE 5262</strain>
    </source>
</reference>
<proteinExistence type="predicted"/>
<gene>
    <name evidence="1" type="ORF">QFC20_004297</name>
</gene>
<name>A0ACC2W4R2_9TREE</name>
<accession>A0ACC2W4R2</accession>
<dbReference type="EMBL" id="JASBWS010000048">
    <property type="protein sequence ID" value="KAJ9105617.1"/>
    <property type="molecule type" value="Genomic_DNA"/>
</dbReference>
<keyword evidence="2" id="KW-1185">Reference proteome</keyword>
<protein>
    <submittedName>
        <fullName evidence="1">Uncharacterized protein</fullName>
    </submittedName>
</protein>
<comment type="caution">
    <text evidence="1">The sequence shown here is derived from an EMBL/GenBank/DDBJ whole genome shotgun (WGS) entry which is preliminary data.</text>
</comment>
<evidence type="ECO:0000313" key="1">
    <source>
        <dbReference type="EMBL" id="KAJ9105617.1"/>
    </source>
</evidence>
<sequence length="281" mass="29458">MHLKHLIALFAAVTSVFATSNSYQDSHDALERSASDIEVRQPFNTYHNSHRFVGSVDAARRDLKRHRRGSDTLDKNERKQKRKVKKRSGKCAAKTSTATLSATSSSSKAPTSTPNLQNGAVSLPTSSASSTTKVTSAWATSSTVSSSAPATTSSAPSWTSVDTGGNGPFDGVITYYDLGTDGSAIGACGTSLVDSDKIAAAAASLFDSWPGATANPNTNPICGQYAKVSSGSASVIVQIQDRCPGCDERHLDLSPSAFLELAELSVGLMDVTWSWVETSSG</sequence>
<organism evidence="1 2">
    <name type="scientific">Naganishia adeliensis</name>
    <dbReference type="NCBI Taxonomy" id="92952"/>
    <lineage>
        <taxon>Eukaryota</taxon>
        <taxon>Fungi</taxon>
        <taxon>Dikarya</taxon>
        <taxon>Basidiomycota</taxon>
        <taxon>Agaricomycotina</taxon>
        <taxon>Tremellomycetes</taxon>
        <taxon>Filobasidiales</taxon>
        <taxon>Filobasidiaceae</taxon>
        <taxon>Naganishia</taxon>
    </lineage>
</organism>
<dbReference type="Proteomes" id="UP001230649">
    <property type="component" value="Unassembled WGS sequence"/>
</dbReference>